<keyword evidence="1" id="KW-1133">Transmembrane helix</keyword>
<organism evidence="3 4">
    <name type="scientific">Apatococcus lobatus</name>
    <dbReference type="NCBI Taxonomy" id="904363"/>
    <lineage>
        <taxon>Eukaryota</taxon>
        <taxon>Viridiplantae</taxon>
        <taxon>Chlorophyta</taxon>
        <taxon>core chlorophytes</taxon>
        <taxon>Trebouxiophyceae</taxon>
        <taxon>Chlorellales</taxon>
        <taxon>Chlorellaceae</taxon>
        <taxon>Apatococcus</taxon>
    </lineage>
</organism>
<dbReference type="InterPro" id="IPR036866">
    <property type="entry name" value="RibonucZ/Hydroxyglut_hydro"/>
</dbReference>
<dbReference type="Gene3D" id="3.60.15.10">
    <property type="entry name" value="Ribonuclease Z/Hydroxyacylglutathione hydrolase-like"/>
    <property type="match status" value="1"/>
</dbReference>
<sequence length="204" mass="22907">MVGLGKGSLSVLCIGIVVAVFFKFQHPGSPKNTPFEELREGVFRHLNVFAFLAAPFLPVPGATWLIRGSDYKSWILTNAGPGTPSYQKSFNTAVSSLLSGPDKEIKLILLTHGHPDHVEVYCMLECQELWRSRDLPWLLEKYPKAKLAFHEKEAPFVTGGHQYKEFKGNALIFELGKHTQGVDSRVSYDSHSKELWSSREDMAM</sequence>
<proteinExistence type="predicted"/>
<feature type="transmembrane region" description="Helical" evidence="1">
    <location>
        <begin position="7"/>
        <end position="26"/>
    </location>
</feature>
<evidence type="ECO:0000256" key="1">
    <source>
        <dbReference type="SAM" id="Phobius"/>
    </source>
</evidence>
<evidence type="ECO:0000313" key="4">
    <source>
        <dbReference type="Proteomes" id="UP001438707"/>
    </source>
</evidence>
<dbReference type="Proteomes" id="UP001438707">
    <property type="component" value="Unassembled WGS sequence"/>
</dbReference>
<dbReference type="SUPFAM" id="SSF56281">
    <property type="entry name" value="Metallo-hydrolase/oxidoreductase"/>
    <property type="match status" value="1"/>
</dbReference>
<comment type="caution">
    <text evidence="3">The sequence shown here is derived from an EMBL/GenBank/DDBJ whole genome shotgun (WGS) entry which is preliminary data.</text>
</comment>
<evidence type="ECO:0000259" key="2">
    <source>
        <dbReference type="Pfam" id="PF00753"/>
    </source>
</evidence>
<accession>A0AAW1QKA8</accession>
<evidence type="ECO:0000313" key="3">
    <source>
        <dbReference type="EMBL" id="KAK9821881.1"/>
    </source>
</evidence>
<dbReference type="Pfam" id="PF00753">
    <property type="entry name" value="Lactamase_B"/>
    <property type="match status" value="1"/>
</dbReference>
<feature type="transmembrane region" description="Helical" evidence="1">
    <location>
        <begin position="46"/>
        <end position="66"/>
    </location>
</feature>
<name>A0AAW1QKA8_9CHLO</name>
<gene>
    <name evidence="3" type="ORF">WJX74_008975</name>
</gene>
<keyword evidence="4" id="KW-1185">Reference proteome</keyword>
<dbReference type="EMBL" id="JALJOS010000035">
    <property type="protein sequence ID" value="KAK9821881.1"/>
    <property type="molecule type" value="Genomic_DNA"/>
</dbReference>
<feature type="domain" description="Metallo-beta-lactamase" evidence="2">
    <location>
        <begin position="59"/>
        <end position="118"/>
    </location>
</feature>
<keyword evidence="1" id="KW-0812">Transmembrane</keyword>
<dbReference type="AlphaFoldDB" id="A0AAW1QKA8"/>
<keyword evidence="1" id="KW-0472">Membrane</keyword>
<dbReference type="InterPro" id="IPR001279">
    <property type="entry name" value="Metallo-B-lactamas"/>
</dbReference>
<protein>
    <recommendedName>
        <fullName evidence="2">Metallo-beta-lactamase domain-containing protein</fullName>
    </recommendedName>
</protein>
<reference evidence="3 4" key="1">
    <citation type="journal article" date="2024" name="Nat. Commun.">
        <title>Phylogenomics reveals the evolutionary origins of lichenization in chlorophyte algae.</title>
        <authorList>
            <person name="Puginier C."/>
            <person name="Libourel C."/>
            <person name="Otte J."/>
            <person name="Skaloud P."/>
            <person name="Haon M."/>
            <person name="Grisel S."/>
            <person name="Petersen M."/>
            <person name="Berrin J.G."/>
            <person name="Delaux P.M."/>
            <person name="Dal Grande F."/>
            <person name="Keller J."/>
        </authorList>
    </citation>
    <scope>NUCLEOTIDE SEQUENCE [LARGE SCALE GENOMIC DNA]</scope>
    <source>
        <strain evidence="3 4">SAG 2145</strain>
    </source>
</reference>